<dbReference type="Proteomes" id="UP000315295">
    <property type="component" value="Unassembled WGS sequence"/>
</dbReference>
<organism evidence="1 2">
    <name type="scientific">Malus baccata</name>
    <name type="common">Siberian crab apple</name>
    <name type="synonym">Pyrus baccata</name>
    <dbReference type="NCBI Taxonomy" id="106549"/>
    <lineage>
        <taxon>Eukaryota</taxon>
        <taxon>Viridiplantae</taxon>
        <taxon>Streptophyta</taxon>
        <taxon>Embryophyta</taxon>
        <taxon>Tracheophyta</taxon>
        <taxon>Spermatophyta</taxon>
        <taxon>Magnoliopsida</taxon>
        <taxon>eudicotyledons</taxon>
        <taxon>Gunneridae</taxon>
        <taxon>Pentapetalae</taxon>
        <taxon>rosids</taxon>
        <taxon>fabids</taxon>
        <taxon>Rosales</taxon>
        <taxon>Rosaceae</taxon>
        <taxon>Amygdaloideae</taxon>
        <taxon>Maleae</taxon>
        <taxon>Malus</taxon>
    </lineage>
</organism>
<keyword evidence="2" id="KW-1185">Reference proteome</keyword>
<reference evidence="1 2" key="1">
    <citation type="journal article" date="2019" name="G3 (Bethesda)">
        <title>Sequencing of a Wild Apple (Malus baccata) Genome Unravels the Differences Between Cultivated and Wild Apple Species Regarding Disease Resistance and Cold Tolerance.</title>
        <authorList>
            <person name="Chen X."/>
        </authorList>
    </citation>
    <scope>NUCLEOTIDE SEQUENCE [LARGE SCALE GENOMIC DNA]</scope>
    <source>
        <strain evidence="2">cv. Shandingzi</strain>
        <tissue evidence="1">Leaves</tissue>
    </source>
</reference>
<protein>
    <submittedName>
        <fullName evidence="1">Uncharacterized protein</fullName>
    </submittedName>
</protein>
<evidence type="ECO:0000313" key="2">
    <source>
        <dbReference type="Proteomes" id="UP000315295"/>
    </source>
</evidence>
<dbReference type="EMBL" id="VIEB01000491">
    <property type="protein sequence ID" value="TQD89096.1"/>
    <property type="molecule type" value="Genomic_DNA"/>
</dbReference>
<evidence type="ECO:0000313" key="1">
    <source>
        <dbReference type="EMBL" id="TQD89096.1"/>
    </source>
</evidence>
<proteinExistence type="predicted"/>
<accession>A0A540LRH9</accession>
<sequence length="136" mass="15530">MQCRFTGHAPLRVAVFGERKPQIPTNSKNYQILQGYRTQQEEELLYLGRSLDWPGSIRKTPLSVETLEMGSLRFDHSGVPSLQNMFGVCSWDQNELNDGGTRWWYLQILPISTTLPTTPFGLVYPNPKPISTNFLL</sequence>
<gene>
    <name evidence="1" type="ORF">C1H46_025323</name>
</gene>
<name>A0A540LRH9_MALBA</name>
<comment type="caution">
    <text evidence="1">The sequence shown here is derived from an EMBL/GenBank/DDBJ whole genome shotgun (WGS) entry which is preliminary data.</text>
</comment>
<dbReference type="AlphaFoldDB" id="A0A540LRH9"/>